<dbReference type="Pfam" id="PF13585">
    <property type="entry name" value="CHU_C"/>
    <property type="match status" value="1"/>
</dbReference>
<dbReference type="InterPro" id="IPR013783">
    <property type="entry name" value="Ig-like_fold"/>
</dbReference>
<dbReference type="InterPro" id="IPR035986">
    <property type="entry name" value="PKD_dom_sf"/>
</dbReference>
<comment type="caution">
    <text evidence="3">The sequence shown here is derived from an EMBL/GenBank/DDBJ whole genome shotgun (WGS) entry which is preliminary data.</text>
</comment>
<dbReference type="EMBL" id="JACHCF010000012">
    <property type="protein sequence ID" value="MBB5623464.1"/>
    <property type="molecule type" value="Genomic_DNA"/>
</dbReference>
<evidence type="ECO:0000313" key="3">
    <source>
        <dbReference type="EMBL" id="MBB5623464.1"/>
    </source>
</evidence>
<protein>
    <submittedName>
        <fullName evidence="3">Gliding motility-associated-like protein</fullName>
    </submittedName>
</protein>
<dbReference type="NCBIfam" id="TIGR04131">
    <property type="entry name" value="Bac_Flav_CTERM"/>
    <property type="match status" value="1"/>
</dbReference>
<dbReference type="Gene3D" id="2.60.40.10">
    <property type="entry name" value="Immunoglobulins"/>
    <property type="match status" value="1"/>
</dbReference>
<dbReference type="PROSITE" id="PS50093">
    <property type="entry name" value="PKD"/>
    <property type="match status" value="1"/>
</dbReference>
<evidence type="ECO:0000259" key="2">
    <source>
        <dbReference type="PROSITE" id="PS50093"/>
    </source>
</evidence>
<dbReference type="Pfam" id="PF01345">
    <property type="entry name" value="DUF11"/>
    <property type="match status" value="1"/>
</dbReference>
<dbReference type="RefSeq" id="WP_183869554.1">
    <property type="nucleotide sequence ID" value="NZ_JACHCF010000012.1"/>
</dbReference>
<gene>
    <name evidence="3" type="ORF">HDE69_004548</name>
</gene>
<evidence type="ECO:0000313" key="4">
    <source>
        <dbReference type="Proteomes" id="UP000537718"/>
    </source>
</evidence>
<reference evidence="3 4" key="1">
    <citation type="submission" date="2020-08" db="EMBL/GenBank/DDBJ databases">
        <title>Genomic Encyclopedia of Type Strains, Phase IV (KMG-V): Genome sequencing to study the core and pangenomes of soil and plant-associated prokaryotes.</title>
        <authorList>
            <person name="Whitman W."/>
        </authorList>
    </citation>
    <scope>NUCLEOTIDE SEQUENCE [LARGE SCALE GENOMIC DNA]</scope>
    <source>
        <strain evidence="3 4">MP7CTX6</strain>
    </source>
</reference>
<name>A0A7W8YX63_9SPHI</name>
<evidence type="ECO:0000256" key="1">
    <source>
        <dbReference type="SAM" id="SignalP"/>
    </source>
</evidence>
<dbReference type="InterPro" id="IPR026341">
    <property type="entry name" value="T9SS_type_B"/>
</dbReference>
<accession>A0A7W8YX63</accession>
<sequence>MKRISLLLVLSFLYSALQAQVCGTPGLNGPVIISRPVGSEHYSSTINTYFPPKADVSLPVGATSVELGEVPSSNYTYISYGITPIHAGDMLLIIQMQDATIQYTNDAFYGSNNNKAGNDRLGGTGYTSLGNTGKFEYLIATSDVPLSGGILTFRGAGPGKGTVNTYTNATATSDRGVRTFQVIRIPQYSNLTLGPNIYTSPFNGKTGGVIAFDVSGTMNLNGFQVDASGSGFRSGLGSNSLSGINNLAGGYVTLSTNSRGSGKGEGIAGTPRHVRDFIYQVDNLTEGLPMGSYGKGAPGNAGGGGNQFKAGGGGGANGGTAGVGGNGASSLNDPISFPNGGRPGLANYDPLIPELSRLIMGGGGGGGASGGGGSAGGLGGGIIIINACKITGTGKLISNGSTGLPGQAYDDFDAAGGAGAGGTILIKVTNPDPSARLIIEAKGGNGGDVTANAGGPGGGGGGGEVFYSLPPASINVNVGKGIAGFINGMHNFAADGQDGHAVPFAVTDFPAYLRGGGAFCYPELNTVITSVTPTGIQYAGATVSYQINTTNYSGGGTAAGVQIQVKLPPGFLFSSATVTYTGDANGPTTVNNLSGDTNQLLFGKFNISPGDQVQLTLTASIPCGTPAGIYKSNAQARYLDPTRTLADTARRITPVLNAFPSSNTSYESGAAGPVAGSNYNGNLSTTSDVTVGVPAVQNKINAPLTTTFCREGNPDPIEGEPVIAGIDSYTYQWQSSTDGITYQNIAGAVAKNFTPPLIQQTVYYRRTIAYSGCTITQSISNVVKLNVIKPPDAVDFEMPDICLKDASARFINQTQVTDDADNQITYLWDFGDPGSANPTSTERDGQHVYTHTGEYLTKLTVYRNGCGQTIEKTFRVNGSAPKAGFTVQNSTALCSGKEVSFEDHATVDFGEITRIDWYYDMENNPTVMETDNSPGLRLAGPKLYKHLYPIFHTPATKLFRIRMVVYSGASCVDEQTIPITLQAVPEVVFDALPAAVCSSVAPFQLTQGKEASGLLPGKGIYAGDGVSTSGLFDPAAAGAGKHTLTYSFTTDNGCSSAEKTQDIIVFGTPAVDAGKDQTVLEGGEVQLKGIVTAPADLTLTYKWSPSTGLDRDDILAPVASPSRDITYQLTVTTPQGCSATDDLFVHVLQNPEIPNTFTPNGDGINDEWNIKYLSSYPKATVNVFNRYGAKVYSGTGAAKSWDGKYNGEYVPVGVYYYVIDPKNGRKILSGSLTVLR</sequence>
<feature type="domain" description="PKD" evidence="2">
    <location>
        <begin position="818"/>
        <end position="861"/>
    </location>
</feature>
<dbReference type="SUPFAM" id="SSF49299">
    <property type="entry name" value="PKD domain"/>
    <property type="match status" value="1"/>
</dbReference>
<dbReference type="AlphaFoldDB" id="A0A7W8YX63"/>
<keyword evidence="1" id="KW-0732">Signal</keyword>
<proteinExistence type="predicted"/>
<dbReference type="Proteomes" id="UP000537718">
    <property type="component" value="Unassembled WGS sequence"/>
</dbReference>
<dbReference type="Pfam" id="PF18911">
    <property type="entry name" value="PKD_4"/>
    <property type="match status" value="1"/>
</dbReference>
<feature type="signal peptide" evidence="1">
    <location>
        <begin position="1"/>
        <end position="19"/>
    </location>
</feature>
<feature type="chain" id="PRO_5031003853" evidence="1">
    <location>
        <begin position="20"/>
        <end position="1236"/>
    </location>
</feature>
<dbReference type="InterPro" id="IPR000601">
    <property type="entry name" value="PKD_dom"/>
</dbReference>
<organism evidence="3 4">
    <name type="scientific">Pedobacter cryoconitis</name>
    <dbReference type="NCBI Taxonomy" id="188932"/>
    <lineage>
        <taxon>Bacteria</taxon>
        <taxon>Pseudomonadati</taxon>
        <taxon>Bacteroidota</taxon>
        <taxon>Sphingobacteriia</taxon>
        <taxon>Sphingobacteriales</taxon>
        <taxon>Sphingobacteriaceae</taxon>
        <taxon>Pedobacter</taxon>
    </lineage>
</organism>
<dbReference type="CDD" id="cd00146">
    <property type="entry name" value="PKD"/>
    <property type="match status" value="1"/>
</dbReference>
<dbReference type="InterPro" id="IPR001434">
    <property type="entry name" value="OmcB-like_DUF11"/>
</dbReference>